<keyword evidence="4" id="KW-1185">Reference proteome</keyword>
<reference evidence="3 4" key="1">
    <citation type="journal article" date="2018" name="Evol. Lett.">
        <title>Horizontal gene cluster transfer increased hallucinogenic mushroom diversity.</title>
        <authorList>
            <person name="Reynolds H.T."/>
            <person name="Vijayakumar V."/>
            <person name="Gluck-Thaler E."/>
            <person name="Korotkin H.B."/>
            <person name="Matheny P.B."/>
            <person name="Slot J.C."/>
        </authorList>
    </citation>
    <scope>NUCLEOTIDE SEQUENCE [LARGE SCALE GENOMIC DNA]</scope>
    <source>
        <strain evidence="3 4">SRW20</strain>
    </source>
</reference>
<dbReference type="PROSITE" id="PS50181">
    <property type="entry name" value="FBOX"/>
    <property type="match status" value="1"/>
</dbReference>
<dbReference type="Proteomes" id="UP000284706">
    <property type="component" value="Unassembled WGS sequence"/>
</dbReference>
<evidence type="ECO:0000313" key="4">
    <source>
        <dbReference type="Proteomes" id="UP000284706"/>
    </source>
</evidence>
<dbReference type="EMBL" id="NHYE01005087">
    <property type="protein sequence ID" value="PPQ77245.1"/>
    <property type="molecule type" value="Genomic_DNA"/>
</dbReference>
<comment type="caution">
    <text evidence="3">The sequence shown here is derived from an EMBL/GenBank/DDBJ whole genome shotgun (WGS) entry which is preliminary data.</text>
</comment>
<accession>A0A409WFG3</accession>
<feature type="region of interest" description="Disordered" evidence="1">
    <location>
        <begin position="19"/>
        <end position="50"/>
    </location>
</feature>
<dbReference type="OrthoDB" id="2322499at2759"/>
<gene>
    <name evidence="3" type="ORF">CVT26_005955</name>
</gene>
<dbReference type="CDD" id="cd09917">
    <property type="entry name" value="F-box_SF"/>
    <property type="match status" value="1"/>
</dbReference>
<dbReference type="InParanoid" id="A0A409WFG3"/>
<feature type="domain" description="F-box" evidence="2">
    <location>
        <begin position="62"/>
        <end position="111"/>
    </location>
</feature>
<dbReference type="AlphaFoldDB" id="A0A409WFG3"/>
<proteinExistence type="predicted"/>
<evidence type="ECO:0000313" key="3">
    <source>
        <dbReference type="EMBL" id="PPQ77245.1"/>
    </source>
</evidence>
<dbReference type="STRING" id="231916.A0A409WFG3"/>
<protein>
    <recommendedName>
        <fullName evidence="2">F-box domain-containing protein</fullName>
    </recommendedName>
</protein>
<dbReference type="SMART" id="SM00256">
    <property type="entry name" value="FBOX"/>
    <property type="match status" value="1"/>
</dbReference>
<feature type="compositionally biased region" description="Basic and acidic residues" evidence="1">
    <location>
        <begin position="38"/>
        <end position="50"/>
    </location>
</feature>
<dbReference type="InterPro" id="IPR036047">
    <property type="entry name" value="F-box-like_dom_sf"/>
</dbReference>
<evidence type="ECO:0000259" key="2">
    <source>
        <dbReference type="PROSITE" id="PS50181"/>
    </source>
</evidence>
<dbReference type="SUPFAM" id="SSF81383">
    <property type="entry name" value="F-box domain"/>
    <property type="match status" value="1"/>
</dbReference>
<organism evidence="3 4">
    <name type="scientific">Gymnopilus dilepis</name>
    <dbReference type="NCBI Taxonomy" id="231916"/>
    <lineage>
        <taxon>Eukaryota</taxon>
        <taxon>Fungi</taxon>
        <taxon>Dikarya</taxon>
        <taxon>Basidiomycota</taxon>
        <taxon>Agaricomycotina</taxon>
        <taxon>Agaricomycetes</taxon>
        <taxon>Agaricomycetidae</taxon>
        <taxon>Agaricales</taxon>
        <taxon>Agaricineae</taxon>
        <taxon>Hymenogastraceae</taxon>
        <taxon>Gymnopilus</taxon>
    </lineage>
</organism>
<sequence>MRRRSTRLSLQIQKNYAEESEDEVAEVPKTISRKRKSTHDGDKNFDELPRELKRSRRSKRGLEDFIYMPLDVVYEIFGFLEPIDLLQLARATKSLRKMLMSRSSASIWRIARSNIPDLPDCPEDLSEPQYAHFLFGPGCNFCGRKVQGIEFLWTARMRSCKRCLLPMIEEKDPEWCETYAAYPYLSEVFQVSPGICSPERSGNRYFAFIELERQWKEEYMKASDKAQWANAMIERREKINKVRKTFRLIVSLLIRDEQHAKACEDWYANKLESDKAARASLIESRKPNVVQRIKDLGWEDELSKLVEDDERQKVILPLCEQELKAKSLRSLDRSINEFMGMMRSSRLTRERRAIFRARIPMLSLALLNFNSLHFDLKPDAMYPGVCDVFQYPQVKAIIEGTSAIRAESLNQHDIYTPLLSEITLPWQKDIRSKLVDMIRKALPEYDFNEETVLDLATTSFHCHRSSLGPLHRCSYSDYMRFPRVVMHRCATHDEDRFNDFEYGSDEYLLRDVVNEVTWNRRRNIRFNPDNMKILTDVVKKCGLDPKVTTAAQMNELDPIFECEACNDENSGRATMKWWGVLVHYIRHHRASGGMKLITKLKEHEAIVVRARMIEQEERHLSGQNVRDLICNHCYRGWHQNLPDVMHHLKACHHIPNPTMKDVQHRCNTYYPPELFRLWPPRSTYVSPEAVPVVAPVVVKSEDIPSD</sequence>
<name>A0A409WFG3_9AGAR</name>
<dbReference type="InterPro" id="IPR001810">
    <property type="entry name" value="F-box_dom"/>
</dbReference>
<evidence type="ECO:0000256" key="1">
    <source>
        <dbReference type="SAM" id="MobiDB-lite"/>
    </source>
</evidence>